<accession>A0AAV9IFM8</accession>
<evidence type="ECO:0000256" key="3">
    <source>
        <dbReference type="ARBA" id="ARBA00022490"/>
    </source>
</evidence>
<keyword evidence="3" id="KW-0963">Cytoplasm</keyword>
<dbReference type="AlphaFoldDB" id="A0AAV9IFM8"/>
<gene>
    <name evidence="9" type="ORF">GAYE_SCF20G4062</name>
</gene>
<dbReference type="PROSITE" id="PS50913">
    <property type="entry name" value="GRIP"/>
    <property type="match status" value="1"/>
</dbReference>
<feature type="compositionally biased region" description="Basic and acidic residues" evidence="7">
    <location>
        <begin position="1"/>
        <end position="10"/>
    </location>
</feature>
<dbReference type="Gene3D" id="1.10.220.60">
    <property type="entry name" value="GRIP domain"/>
    <property type="match status" value="1"/>
</dbReference>
<name>A0AAV9IFM8_9RHOD</name>
<feature type="coiled-coil region" evidence="6">
    <location>
        <begin position="503"/>
        <end position="629"/>
    </location>
</feature>
<evidence type="ECO:0000256" key="5">
    <source>
        <dbReference type="ARBA" id="ARBA00023136"/>
    </source>
</evidence>
<dbReference type="PANTHER" id="PTHR23157">
    <property type="entry name" value="GRIP AND COILED-COIL DOMAIN-CONTAINING PROTEIN 1"/>
    <property type="match status" value="1"/>
</dbReference>
<feature type="domain" description="GRIP" evidence="8">
    <location>
        <begin position="856"/>
        <end position="903"/>
    </location>
</feature>
<organism evidence="9 10">
    <name type="scientific">Galdieria yellowstonensis</name>
    <dbReference type="NCBI Taxonomy" id="3028027"/>
    <lineage>
        <taxon>Eukaryota</taxon>
        <taxon>Rhodophyta</taxon>
        <taxon>Bangiophyceae</taxon>
        <taxon>Galdieriales</taxon>
        <taxon>Galdieriaceae</taxon>
        <taxon>Galdieria</taxon>
    </lineage>
</organism>
<reference evidence="9 10" key="1">
    <citation type="submission" date="2022-07" db="EMBL/GenBank/DDBJ databases">
        <title>Genome-wide signatures of adaptation to extreme environments.</title>
        <authorList>
            <person name="Cho C.H."/>
            <person name="Yoon H.S."/>
        </authorList>
    </citation>
    <scope>NUCLEOTIDE SEQUENCE [LARGE SCALE GENOMIC DNA]</scope>
    <source>
        <strain evidence="9 10">108.79 E11</strain>
    </source>
</reference>
<evidence type="ECO:0000256" key="6">
    <source>
        <dbReference type="SAM" id="Coils"/>
    </source>
</evidence>
<evidence type="ECO:0000256" key="1">
    <source>
        <dbReference type="ARBA" id="ARBA00004184"/>
    </source>
</evidence>
<dbReference type="Pfam" id="PF01465">
    <property type="entry name" value="GRIP"/>
    <property type="match status" value="1"/>
</dbReference>
<dbReference type="InterPro" id="IPR051952">
    <property type="entry name" value="Golgi-autophagy_related"/>
</dbReference>
<evidence type="ECO:0000313" key="9">
    <source>
        <dbReference type="EMBL" id="KAK4526148.1"/>
    </source>
</evidence>
<dbReference type="EMBL" id="JANCYU010000037">
    <property type="protein sequence ID" value="KAK4526148.1"/>
    <property type="molecule type" value="Genomic_DNA"/>
</dbReference>
<evidence type="ECO:0000256" key="4">
    <source>
        <dbReference type="ARBA" id="ARBA00023054"/>
    </source>
</evidence>
<dbReference type="PANTHER" id="PTHR23157:SF25">
    <property type="entry name" value="GRIP AND COILED-COIL DOMAIN-CONTAINING PROTEIN 1"/>
    <property type="match status" value="1"/>
</dbReference>
<keyword evidence="4 6" id="KW-0175">Coiled coil</keyword>
<keyword evidence="5" id="KW-0472">Membrane</keyword>
<comment type="caution">
    <text evidence="9">The sequence shown here is derived from an EMBL/GenBank/DDBJ whole genome shotgun (WGS) entry which is preliminary data.</text>
</comment>
<dbReference type="GO" id="GO:0005794">
    <property type="term" value="C:Golgi apparatus"/>
    <property type="evidence" value="ECO:0007669"/>
    <property type="project" value="TreeGrafter"/>
</dbReference>
<evidence type="ECO:0000259" key="8">
    <source>
        <dbReference type="PROSITE" id="PS50913"/>
    </source>
</evidence>
<dbReference type="SMART" id="SM00755">
    <property type="entry name" value="Grip"/>
    <property type="match status" value="1"/>
</dbReference>
<keyword evidence="10" id="KW-1185">Reference proteome</keyword>
<evidence type="ECO:0000313" key="10">
    <source>
        <dbReference type="Proteomes" id="UP001300502"/>
    </source>
</evidence>
<feature type="compositionally biased region" description="Low complexity" evidence="7">
    <location>
        <begin position="18"/>
        <end position="29"/>
    </location>
</feature>
<feature type="compositionally biased region" description="Polar residues" evidence="7">
    <location>
        <begin position="420"/>
        <end position="446"/>
    </location>
</feature>
<dbReference type="Proteomes" id="UP001300502">
    <property type="component" value="Unassembled WGS sequence"/>
</dbReference>
<feature type="coiled-coil region" evidence="6">
    <location>
        <begin position="659"/>
        <end position="800"/>
    </location>
</feature>
<feature type="coiled-coil region" evidence="6">
    <location>
        <begin position="332"/>
        <end position="401"/>
    </location>
</feature>
<evidence type="ECO:0000256" key="2">
    <source>
        <dbReference type="ARBA" id="ARBA00004496"/>
    </source>
</evidence>
<proteinExistence type="predicted"/>
<feature type="region of interest" description="Disordered" evidence="7">
    <location>
        <begin position="414"/>
        <end position="457"/>
    </location>
</feature>
<feature type="region of interest" description="Disordered" evidence="7">
    <location>
        <begin position="1"/>
        <end position="31"/>
    </location>
</feature>
<dbReference type="SUPFAM" id="SSF101283">
    <property type="entry name" value="GRIP domain"/>
    <property type="match status" value="1"/>
</dbReference>
<comment type="subcellular location">
    <subcellularLocation>
        <location evidence="2">Cytoplasm</location>
    </subcellularLocation>
    <subcellularLocation>
        <location evidence="1">Endomembrane system</location>
        <topology evidence="1">Peripheral membrane protein</topology>
    </subcellularLocation>
</comment>
<protein>
    <recommendedName>
        <fullName evidence="8">GRIP domain-containing protein</fullName>
    </recommendedName>
</protein>
<sequence length="916" mass="107386">MEKNKPEPKRTSQVGPWSTASSSSSAQQQEELIQHLQRALEEKQLQCEALFQAKQSMELTIRQIISGENQADVFLQLENSLEEERQRSKQCMEEKERLVQSNSQMEREWREKVDSLETQLAEWKEKAAEAFHQIAENKEVIRKQQNELSESKQRVETLETQLSQVKSKAKEFIHSKLAEIRAENASLKELLASKEEASSTSLEKQSEDTIKYLVSDCKNWMSSLETEVEECDSYFQGLFEHCSNLCSLLENPDREDASEDSKVGVDKLKRLLASMDSKKLEKVHNRCIEISRLLVQMESCLSDDHRGNTNCEEQVQTEESQSVGIQDTGEEKVEQQACIDQLRRELESERERGEELKRALDKLTTIDSKRRDKLANLEKDKTELELALQKLREEYNALKEAKYSSSLERMTWTTTTTTTAQQPDMSEMTSSGLSKSTTDSTSSQGTKLVDEEGRESSSRRLLDEIEEIVHFFGNHIDSCSHILESLTTQILSEGAAVVSRDQWSSIKQELDKAKEEKETLEKELSQREQQLEQLRENFRNAMQNFAKEKQELQREHEEESEQYQSRLRQIQQENQSLHEKVQQLKSELARQEEMLGEKQSSISNLELLLERERQTGSEWREQVSRIKEEFLKYKEKARTALGQRDKTIREVDSLLEKTNEEHRLQLDNLKSQVVQLEEKISQLVKEKETMVEQERIKAKEKQKQLEEELLQVKEEKSKRLEESFATLTERESKILSLESNLEESNMEIRRLEMSLEQQSTRLQEEKQQLEKKIEELTWQNADLQSKIQSLQKELDRWERTSKSRAALSNNNNNNEETTTTATTTYTENDWNLCQEQLEFMKKEWRELNEKYQAAQKLKEDITFEYLRNVILRFLQTDDLDTLLPVISRILQFSDEQIEEILEKRKLLTRIRNAFKK</sequence>
<evidence type="ECO:0000256" key="7">
    <source>
        <dbReference type="SAM" id="MobiDB-lite"/>
    </source>
</evidence>
<feature type="compositionally biased region" description="Basic and acidic residues" evidence="7">
    <location>
        <begin position="448"/>
        <end position="457"/>
    </location>
</feature>
<dbReference type="InterPro" id="IPR000237">
    <property type="entry name" value="GRIP_dom"/>
</dbReference>